<dbReference type="AlphaFoldDB" id="A0A1B7LKK9"/>
<protein>
    <submittedName>
        <fullName evidence="1">Uncharacterized protein</fullName>
    </submittedName>
</protein>
<comment type="caution">
    <text evidence="1">The sequence shown here is derived from an EMBL/GenBank/DDBJ whole genome shotgun (WGS) entry which is preliminary data.</text>
</comment>
<gene>
    <name evidence="1" type="ORF">A6M21_01720</name>
</gene>
<evidence type="ECO:0000313" key="1">
    <source>
        <dbReference type="EMBL" id="OAT87041.1"/>
    </source>
</evidence>
<keyword evidence="2" id="KW-1185">Reference proteome</keyword>
<reference evidence="1 2" key="1">
    <citation type="submission" date="2016-04" db="EMBL/GenBank/DDBJ databases">
        <authorList>
            <person name="Evans L.H."/>
            <person name="Alamgir A."/>
            <person name="Owens N."/>
            <person name="Weber N.D."/>
            <person name="Virtaneva K."/>
            <person name="Barbian K."/>
            <person name="Babar A."/>
            <person name="Rosenke K."/>
        </authorList>
    </citation>
    <scope>NUCLEOTIDE SEQUENCE [LARGE SCALE GENOMIC DNA]</scope>
    <source>
        <strain evidence="1 2">LMa1</strain>
    </source>
</reference>
<organism evidence="1 2">
    <name type="scientific">Desulfotomaculum copahuensis</name>
    <dbReference type="NCBI Taxonomy" id="1838280"/>
    <lineage>
        <taxon>Bacteria</taxon>
        <taxon>Bacillati</taxon>
        <taxon>Bacillota</taxon>
        <taxon>Clostridia</taxon>
        <taxon>Eubacteriales</taxon>
        <taxon>Desulfotomaculaceae</taxon>
        <taxon>Desulfotomaculum</taxon>
    </lineage>
</organism>
<sequence>MHAGHRGRRVFPVRCGPRRFVRGKPGTAFAAWSKTYFIFALRLQNSCPLPLDMIVRHGGTKHGLFWPAGIF</sequence>
<name>A0A1B7LKK9_9FIRM</name>
<dbReference type="EMBL" id="LYVF01000002">
    <property type="protein sequence ID" value="OAT87041.1"/>
    <property type="molecule type" value="Genomic_DNA"/>
</dbReference>
<dbReference type="Proteomes" id="UP000078532">
    <property type="component" value="Unassembled WGS sequence"/>
</dbReference>
<accession>A0A1B7LKK9</accession>
<dbReference type="STRING" id="1838280.A6M21_01720"/>
<proteinExistence type="predicted"/>
<evidence type="ECO:0000313" key="2">
    <source>
        <dbReference type="Proteomes" id="UP000078532"/>
    </source>
</evidence>